<reference evidence="1 4" key="1">
    <citation type="submission" date="2009-10" db="EMBL/GenBank/DDBJ databases">
        <authorList>
            <consortium name="Los Alamos National Laboratory (LANL)"/>
            <consortium name="National Microbial Pathogen Data Resource (NMPDR)"/>
            <person name="Munk A.C."/>
            <person name="Chertkov O."/>
            <person name="Tapia R."/>
            <person name="Green L."/>
            <person name="Rogers Y."/>
            <person name="Detter J.C."/>
            <person name="Bruce D."/>
            <person name="Brettin T.S."/>
            <person name="Colwell R.R."/>
            <person name="Huq A."/>
            <person name="Grim C.J."/>
            <person name="Hasan N.A."/>
            <person name="Bartels D."/>
            <person name="Vonstein V."/>
        </authorList>
    </citation>
    <scope>NUCLEOTIDE SEQUENCE [LARGE SCALE GENOMIC DNA]</scope>
    <source>
        <strain evidence="1 4">CIP 102891</strain>
    </source>
</reference>
<dbReference type="eggNOG" id="ENOG5031P9P">
    <property type="taxonomic scope" value="Bacteria"/>
</dbReference>
<protein>
    <submittedName>
        <fullName evidence="2">Uncharacterized protein</fullName>
    </submittedName>
</protein>
<evidence type="ECO:0000313" key="4">
    <source>
        <dbReference type="Proteomes" id="UP000003515"/>
    </source>
</evidence>
<sequence>MNIWFIRMDKDGWKDLDLNENSPYIYSAHGSCGDLEVATKHKHLIFPELSLSGKDLAKLVREIKLSLVDAGKIKLEDSGKRRCDLAIRYWLSIMQAGDLVFVRTKQSKVILCRVTGYISEDFFMQKGCFKRPVHILGEITENMLPSGIWTRTFGRKTIERNAKKVISSWVESNIEALSMSI</sequence>
<keyword evidence="4" id="KW-1185">Reference proteome</keyword>
<proteinExistence type="predicted"/>
<evidence type="ECO:0000313" key="2">
    <source>
        <dbReference type="EMBL" id="EGU46899.1"/>
    </source>
</evidence>
<gene>
    <name evidence="1" type="ORF">VIA_002813</name>
    <name evidence="2" type="ORF">VIOR3934_16586</name>
</gene>
<accession>C9QKH4</accession>
<dbReference type="AlphaFoldDB" id="C9QKH4"/>
<dbReference type="Proteomes" id="UP000003515">
    <property type="component" value="Unassembled WGS sequence"/>
</dbReference>
<dbReference type="EMBL" id="ACZV01000005">
    <property type="protein sequence ID" value="EEX92169.1"/>
    <property type="molecule type" value="Genomic_DNA"/>
</dbReference>
<name>C9QKH4_VIBOR</name>
<organism evidence="2 3">
    <name type="scientific">Vibrio orientalis CIP 102891 = ATCC 33934</name>
    <dbReference type="NCBI Taxonomy" id="675816"/>
    <lineage>
        <taxon>Bacteria</taxon>
        <taxon>Pseudomonadati</taxon>
        <taxon>Pseudomonadota</taxon>
        <taxon>Gammaproteobacteria</taxon>
        <taxon>Vibrionales</taxon>
        <taxon>Vibrionaceae</taxon>
        <taxon>Vibrio</taxon>
        <taxon>Vibrio oreintalis group</taxon>
    </lineage>
</organism>
<dbReference type="OrthoDB" id="9872981at2"/>
<reference evidence="2 3" key="3">
    <citation type="journal article" date="2012" name="Int. J. Syst. Evol. Microbiol.">
        <title>Vibrio caribbeanicus sp. nov., isolated from the marine sponge Scleritoderma cyanea.</title>
        <authorList>
            <person name="Hoffmann M."/>
            <person name="Monday S.R."/>
            <person name="Allard M.W."/>
            <person name="Strain E.A."/>
            <person name="Whittaker P."/>
            <person name="Naum M."/>
            <person name="McCarthy P.J."/>
            <person name="Lopez J.V."/>
            <person name="Fischer M."/>
            <person name="Brown E.W."/>
        </authorList>
    </citation>
    <scope>NUCLEOTIDE SEQUENCE [LARGE SCALE GENOMIC DNA]</scope>
    <source>
        <strain evidence="2">CIP 102891</strain>
        <strain evidence="3">CIP 102891 / ATCC 33934</strain>
    </source>
</reference>
<evidence type="ECO:0000313" key="3">
    <source>
        <dbReference type="Proteomes" id="UP000002817"/>
    </source>
</evidence>
<comment type="caution">
    <text evidence="2">The sequence shown here is derived from an EMBL/GenBank/DDBJ whole genome shotgun (WGS) entry which is preliminary data.</text>
</comment>
<dbReference type="RefSeq" id="WP_004413742.1">
    <property type="nucleotide sequence ID" value="NZ_ACZV01000005.1"/>
</dbReference>
<dbReference type="EMBL" id="AFWH01000058">
    <property type="protein sequence ID" value="EGU46899.1"/>
    <property type="molecule type" value="Genomic_DNA"/>
</dbReference>
<reference evidence="2" key="2">
    <citation type="submission" date="2011-08" db="EMBL/GenBank/DDBJ databases">
        <authorList>
            <person name="Hoffman M."/>
            <person name="Strain E.A."/>
            <person name="Brown E."/>
            <person name="Allard M.W."/>
        </authorList>
    </citation>
    <scope>NUCLEOTIDE SEQUENCE</scope>
    <source>
        <strain evidence="2">CIP 102891</strain>
    </source>
</reference>
<evidence type="ECO:0000313" key="1">
    <source>
        <dbReference type="EMBL" id="EEX92169.1"/>
    </source>
</evidence>
<dbReference type="PATRIC" id="fig|675816.5.peg.3573"/>
<dbReference type="Proteomes" id="UP000002817">
    <property type="component" value="Unassembled WGS sequence"/>
</dbReference>